<gene>
    <name evidence="1" type="ORF">TSPI_02809</name>
</gene>
<proteinExistence type="predicted"/>
<dbReference type="Proteomes" id="UP001558632">
    <property type="component" value="Unassembled WGS sequence"/>
</dbReference>
<dbReference type="PANTHER" id="PTHR12195">
    <property type="entry name" value="CYTOPLASMIC FMR1-INTERACTING PROTEIN-RELATED"/>
    <property type="match status" value="1"/>
</dbReference>
<comment type="caution">
    <text evidence="1">The sequence shown here is derived from an EMBL/GenBank/DDBJ whole genome shotgun (WGS) entry which is preliminary data.</text>
</comment>
<name>A0ABR3KKH2_TRISP</name>
<evidence type="ECO:0000313" key="1">
    <source>
        <dbReference type="EMBL" id="KAL1240750.1"/>
    </source>
</evidence>
<protein>
    <submittedName>
        <fullName evidence="1">Cytoplasmic FMR1-interacting protein</fullName>
    </submittedName>
</protein>
<keyword evidence="2" id="KW-1185">Reference proteome</keyword>
<sequence>MSGEVVSFADAIGNVELLDEIPLPDCQPVVEALPQTLRYRANFDANFEDRSAFITGISKYIEEATRHAELNEILLKGNVMLLIYTLGVVVHELYRWQNQMNSQIVLKFTTKLWKFFNLK</sequence>
<accession>A0ABR3KKH2</accession>
<dbReference type="InterPro" id="IPR008081">
    <property type="entry name" value="Cytoplasmic_FMR1-int"/>
</dbReference>
<reference evidence="1 2" key="1">
    <citation type="submission" date="2024-07" db="EMBL/GenBank/DDBJ databases">
        <title>Enhanced genomic and transcriptomic resources for Trichinella pseudospiralis and T. spiralis underpin the discovery of pronounced molecular differences between stages and species.</title>
        <authorList>
            <person name="Pasi K.K."/>
            <person name="La Rosa G."/>
            <person name="Gomez-Morales M.A."/>
            <person name="Tosini F."/>
            <person name="Sumanam S."/>
            <person name="Young N.D."/>
            <person name="Chang B.C."/>
            <person name="Robin G.B."/>
        </authorList>
    </citation>
    <scope>NUCLEOTIDE SEQUENCE [LARGE SCALE GENOMIC DNA]</scope>
    <source>
        <strain evidence="1">ISS534</strain>
    </source>
</reference>
<evidence type="ECO:0000313" key="2">
    <source>
        <dbReference type="Proteomes" id="UP001558632"/>
    </source>
</evidence>
<dbReference type="EMBL" id="JBEUSY010000254">
    <property type="protein sequence ID" value="KAL1240750.1"/>
    <property type="molecule type" value="Genomic_DNA"/>
</dbReference>
<organism evidence="1 2">
    <name type="scientific">Trichinella spiralis</name>
    <name type="common">Trichina worm</name>
    <dbReference type="NCBI Taxonomy" id="6334"/>
    <lineage>
        <taxon>Eukaryota</taxon>
        <taxon>Metazoa</taxon>
        <taxon>Ecdysozoa</taxon>
        <taxon>Nematoda</taxon>
        <taxon>Enoplea</taxon>
        <taxon>Dorylaimia</taxon>
        <taxon>Trichinellida</taxon>
        <taxon>Trichinellidae</taxon>
        <taxon>Trichinella</taxon>
    </lineage>
</organism>